<dbReference type="RefSeq" id="XP_040794762.1">
    <property type="nucleotide sequence ID" value="XM_040938452.1"/>
</dbReference>
<dbReference type="GeneID" id="63855708"/>
<dbReference type="AlphaFoldDB" id="A0A9P4LFL4"/>
<evidence type="ECO:0000313" key="2">
    <source>
        <dbReference type="Proteomes" id="UP000800039"/>
    </source>
</evidence>
<protein>
    <submittedName>
        <fullName evidence="1">Uncharacterized protein</fullName>
    </submittedName>
</protein>
<gene>
    <name evidence="1" type="ORF">K460DRAFT_48568</name>
</gene>
<comment type="caution">
    <text evidence="1">The sequence shown here is derived from an EMBL/GenBank/DDBJ whole genome shotgun (WGS) entry which is preliminary data.</text>
</comment>
<dbReference type="Proteomes" id="UP000800039">
    <property type="component" value="Unassembled WGS sequence"/>
</dbReference>
<name>A0A9P4LFL4_9PLEO</name>
<reference evidence="1" key="1">
    <citation type="submission" date="2020-01" db="EMBL/GenBank/DDBJ databases">
        <authorList>
            <consortium name="DOE Joint Genome Institute"/>
            <person name="Haridas S."/>
            <person name="Albert R."/>
            <person name="Binder M."/>
            <person name="Bloem J."/>
            <person name="Labutti K."/>
            <person name="Salamov A."/>
            <person name="Andreopoulos B."/>
            <person name="Baker S.E."/>
            <person name="Barry K."/>
            <person name="Bills G."/>
            <person name="Bluhm B.H."/>
            <person name="Cannon C."/>
            <person name="Castanera R."/>
            <person name="Culley D.E."/>
            <person name="Daum C."/>
            <person name="Ezra D."/>
            <person name="Gonzalez J.B."/>
            <person name="Henrissat B."/>
            <person name="Kuo A."/>
            <person name="Liang C."/>
            <person name="Lipzen A."/>
            <person name="Lutzoni F."/>
            <person name="Magnuson J."/>
            <person name="Mondo S."/>
            <person name="Nolan M."/>
            <person name="Ohm R."/>
            <person name="Pangilinan J."/>
            <person name="Park H.-J."/>
            <person name="Ramirez L."/>
            <person name="Alfaro M."/>
            <person name="Sun H."/>
            <person name="Tritt A."/>
            <person name="Yoshinaga Y."/>
            <person name="Zwiers L.-H."/>
            <person name="Turgeon B.G."/>
            <person name="Goodwin S.B."/>
            <person name="Spatafora J.W."/>
            <person name="Crous P.W."/>
            <person name="Grigoriev I.V."/>
        </authorList>
    </citation>
    <scope>NUCLEOTIDE SEQUENCE</scope>
    <source>
        <strain evidence="1">CBS 394.84</strain>
    </source>
</reference>
<accession>A0A9P4LFL4</accession>
<keyword evidence="2" id="KW-1185">Reference proteome</keyword>
<proteinExistence type="predicted"/>
<organism evidence="1 2">
    <name type="scientific">Cucurbitaria berberidis CBS 394.84</name>
    <dbReference type="NCBI Taxonomy" id="1168544"/>
    <lineage>
        <taxon>Eukaryota</taxon>
        <taxon>Fungi</taxon>
        <taxon>Dikarya</taxon>
        <taxon>Ascomycota</taxon>
        <taxon>Pezizomycotina</taxon>
        <taxon>Dothideomycetes</taxon>
        <taxon>Pleosporomycetidae</taxon>
        <taxon>Pleosporales</taxon>
        <taxon>Pleosporineae</taxon>
        <taxon>Cucurbitariaceae</taxon>
        <taxon>Cucurbitaria</taxon>
    </lineage>
</organism>
<sequence>MHHRRMLPLTPNSTTTAIRLCAVRLPFHDELVLKSHLDRFLKRWSAFICAARERQVRHASATALLWHYWERSTIHRFVSGNKHPKSRQQMLLAVCTWRTSSSSTAPAPLCSRGVRGVGIGNTRVNTPAYRRPGGALAVPLENRPPSRMCCMPWRECRQGFLGRSWHATEA</sequence>
<dbReference type="EMBL" id="ML976614">
    <property type="protein sequence ID" value="KAF1852199.1"/>
    <property type="molecule type" value="Genomic_DNA"/>
</dbReference>
<evidence type="ECO:0000313" key="1">
    <source>
        <dbReference type="EMBL" id="KAF1852199.1"/>
    </source>
</evidence>